<dbReference type="EMBL" id="VJMJ01000015">
    <property type="protein sequence ID" value="KAF0743490.1"/>
    <property type="molecule type" value="Genomic_DNA"/>
</dbReference>
<evidence type="ECO:0000256" key="3">
    <source>
        <dbReference type="ARBA" id="ARBA00022837"/>
    </source>
</evidence>
<feature type="domain" description="TNFR-Cys" evidence="6">
    <location>
        <begin position="784"/>
        <end position="827"/>
    </location>
</feature>
<name>A0A6G0XSA6_9STRA</name>
<feature type="domain" description="TNFR-Cys" evidence="6">
    <location>
        <begin position="832"/>
        <end position="875"/>
    </location>
</feature>
<dbReference type="GO" id="GO:0010855">
    <property type="term" value="F:adenylate cyclase inhibitor activity"/>
    <property type="evidence" value="ECO:0007669"/>
    <property type="project" value="TreeGrafter"/>
</dbReference>
<dbReference type="SUPFAM" id="SSF141072">
    <property type="entry name" value="CalX-like"/>
    <property type="match status" value="3"/>
</dbReference>
<dbReference type="Gene3D" id="2.10.50.10">
    <property type="entry name" value="Tumor Necrosis Factor Receptor, subunit A, domain 2"/>
    <property type="match status" value="1"/>
</dbReference>
<keyword evidence="2" id="KW-0677">Repeat</keyword>
<proteinExistence type="predicted"/>
<sequence length="967" mass="102771">MWRRLLWPLAATAMALDSSGQFLFMPTEYAQTSQWGSVRCLVNRGLGSARAATVLVSSRDGTARQGVHYKQIVNQTLSWADGNADAIEVQVQFLNAAIVQDVQLYLDLHHATQATIYAPLASATITIQALNQYAGDIQFSAANMTISIPSTWDAATPFPINVAVNRVNGAFGRVQVPYDVLPLTGGDAAAVLGADFAFANPMSYAHVVSWNDGDKGVKGIALQWLNLGLYRGNLTFALQLFAPTANAVLATPSTIQVTVLGTDRPVPAGMLQLQAPCVSICPATNYSVQAGSAARIYVQRQLGAMGAISVGYSVAETNAQGILTWADGDVLDKSFVVQTSSSSPSLLRVLLQSPTNGATISTAAGATFIVVAPLEPFLGGQVNFVTVTSTELALRQSSVASDSLLLPEVLYWDSGISLSSPLNVSSAGVVNIKVRRAFGSVGVATVQLQTVDGTAVAGVDYTAVSTVLQWQDGSSTDMVVPLEILAAPFTSQAPMRQFSLRLSSPSNVRLGAFYQLPVVLRRGTTSEPRLVSYTLDMTAKTLLMTFSIAISAASAQLDLVSLVNPQTNNQVTLTATSIAAQTTITTLTIQLSPSDFVAIEQTPNIAVDATTTFVTLQRGFVTYDNFGCQSTQGLGCRQLPMAAQAPLKATLFTQDTVKPTLLRFAWDQQYIRLRFSKVMDRTTLNLAAVRLCDSAALTNCAALSASSRLVPRGERTTLVLSLDDETLWTIAVAPQDLARLTAAAIGLTPATSFVSLPALGLMDSRGNALQAPFARAAAPSDCSVCPTGFYLSAACTDAADRVCSPCTVCGNDYFAASVCTPTQDATCKRCQQCRGGLYASQRCTPTQDRQCSLCTACTNDQYEYSPCTTEADRVCLTCDSCVLNYQQQIQCRTSMAFERRRRSPYGCPLVGAKYTTEEQRLQAAKSNACGAGRCSCTDSGVGNANPNGFSFPDDPRCTGPAKYGILL</sequence>
<feature type="disulfide bond" evidence="4">
    <location>
        <begin position="809"/>
        <end position="827"/>
    </location>
</feature>
<dbReference type="AlphaFoldDB" id="A0A6G0XSA6"/>
<evidence type="ECO:0000256" key="1">
    <source>
        <dbReference type="ARBA" id="ARBA00022729"/>
    </source>
</evidence>
<dbReference type="GO" id="GO:0071277">
    <property type="term" value="P:cellular response to calcium ion"/>
    <property type="evidence" value="ECO:0007669"/>
    <property type="project" value="TreeGrafter"/>
</dbReference>
<dbReference type="InterPro" id="IPR038081">
    <property type="entry name" value="CalX-like_sf"/>
</dbReference>
<organism evidence="7 8">
    <name type="scientific">Aphanomyces euteiches</name>
    <dbReference type="NCBI Taxonomy" id="100861"/>
    <lineage>
        <taxon>Eukaryota</taxon>
        <taxon>Sar</taxon>
        <taxon>Stramenopiles</taxon>
        <taxon>Oomycota</taxon>
        <taxon>Saprolegniomycetes</taxon>
        <taxon>Saprolegniales</taxon>
        <taxon>Verrucalvaceae</taxon>
        <taxon>Aphanomyces</taxon>
    </lineage>
</organism>
<dbReference type="PANTHER" id="PTHR46682:SF1">
    <property type="entry name" value="ADHESION G-PROTEIN COUPLED RECEPTOR V1"/>
    <property type="match status" value="1"/>
</dbReference>
<evidence type="ECO:0000259" key="6">
    <source>
        <dbReference type="PROSITE" id="PS50050"/>
    </source>
</evidence>
<feature type="disulfide bond" evidence="4">
    <location>
        <begin position="806"/>
        <end position="819"/>
    </location>
</feature>
<dbReference type="GO" id="GO:0004930">
    <property type="term" value="F:G protein-coupled receptor activity"/>
    <property type="evidence" value="ECO:0007669"/>
    <property type="project" value="InterPro"/>
</dbReference>
<protein>
    <recommendedName>
        <fullName evidence="6">TNFR-Cys domain-containing protein</fullName>
    </recommendedName>
</protein>
<keyword evidence="8" id="KW-1185">Reference proteome</keyword>
<keyword evidence="3" id="KW-0106">Calcium</keyword>
<dbReference type="Proteomes" id="UP000481153">
    <property type="component" value="Unassembled WGS sequence"/>
</dbReference>
<accession>A0A6G0XSA6</accession>
<dbReference type="InterPro" id="IPR003644">
    <property type="entry name" value="Calx_beta"/>
</dbReference>
<dbReference type="CDD" id="cd00185">
    <property type="entry name" value="TNFRSF"/>
    <property type="match status" value="1"/>
</dbReference>
<evidence type="ECO:0000256" key="5">
    <source>
        <dbReference type="SAM" id="SignalP"/>
    </source>
</evidence>
<comment type="caution">
    <text evidence="4">Lacks conserved residue(s) required for the propagation of feature annotation.</text>
</comment>
<comment type="caution">
    <text evidence="7">The sequence shown here is derived from an EMBL/GenBank/DDBJ whole genome shotgun (WGS) entry which is preliminary data.</text>
</comment>
<feature type="disulfide bond" evidence="4">
    <location>
        <begin position="854"/>
        <end position="867"/>
    </location>
</feature>
<evidence type="ECO:0000256" key="4">
    <source>
        <dbReference type="PROSITE-ProRule" id="PRU00206"/>
    </source>
</evidence>
<feature type="signal peptide" evidence="5">
    <location>
        <begin position="1"/>
        <end position="20"/>
    </location>
</feature>
<dbReference type="PROSITE" id="PS50050">
    <property type="entry name" value="TNFR_NGFR_2"/>
    <property type="match status" value="2"/>
</dbReference>
<keyword evidence="4" id="KW-1015">Disulfide bond</keyword>
<dbReference type="SMART" id="SM00237">
    <property type="entry name" value="Calx_beta"/>
    <property type="match status" value="2"/>
</dbReference>
<dbReference type="GO" id="GO:0005737">
    <property type="term" value="C:cytoplasm"/>
    <property type="evidence" value="ECO:0007669"/>
    <property type="project" value="TreeGrafter"/>
</dbReference>
<dbReference type="PANTHER" id="PTHR46682">
    <property type="entry name" value="ADHESION G-PROTEIN COUPLED RECEPTOR V1"/>
    <property type="match status" value="1"/>
</dbReference>
<dbReference type="Pfam" id="PF00020">
    <property type="entry name" value="TNFR_c6"/>
    <property type="match status" value="1"/>
</dbReference>
<feature type="repeat" description="TNFR-Cys" evidence="4">
    <location>
        <begin position="784"/>
        <end position="827"/>
    </location>
</feature>
<dbReference type="Gene3D" id="2.60.40.2030">
    <property type="match status" value="3"/>
</dbReference>
<feature type="chain" id="PRO_5026110626" description="TNFR-Cys domain-containing protein" evidence="5">
    <location>
        <begin position="21"/>
        <end position="967"/>
    </location>
</feature>
<dbReference type="SMART" id="SM00208">
    <property type="entry name" value="TNFR"/>
    <property type="match status" value="2"/>
</dbReference>
<keyword evidence="1 5" id="KW-0732">Signal</keyword>
<evidence type="ECO:0000313" key="7">
    <source>
        <dbReference type="EMBL" id="KAF0743490.1"/>
    </source>
</evidence>
<gene>
    <name evidence="7" type="ORF">Ae201684_001785</name>
</gene>
<dbReference type="GO" id="GO:0016020">
    <property type="term" value="C:membrane"/>
    <property type="evidence" value="ECO:0007669"/>
    <property type="project" value="InterPro"/>
</dbReference>
<evidence type="ECO:0000256" key="2">
    <source>
        <dbReference type="ARBA" id="ARBA00022737"/>
    </source>
</evidence>
<evidence type="ECO:0000313" key="8">
    <source>
        <dbReference type="Proteomes" id="UP000481153"/>
    </source>
</evidence>
<dbReference type="GO" id="GO:0001965">
    <property type="term" value="F:G-protein alpha-subunit binding"/>
    <property type="evidence" value="ECO:0007669"/>
    <property type="project" value="TreeGrafter"/>
</dbReference>
<reference evidence="7 8" key="1">
    <citation type="submission" date="2019-07" db="EMBL/GenBank/DDBJ databases">
        <title>Genomics analysis of Aphanomyces spp. identifies a new class of oomycete effector associated with host adaptation.</title>
        <authorList>
            <person name="Gaulin E."/>
        </authorList>
    </citation>
    <scope>NUCLEOTIDE SEQUENCE [LARGE SCALE GENOMIC DNA]</scope>
    <source>
        <strain evidence="7 8">ATCC 201684</strain>
    </source>
</reference>
<dbReference type="VEuPathDB" id="FungiDB:AeMF1_019885"/>
<dbReference type="InterPro" id="IPR026919">
    <property type="entry name" value="ADGRV1"/>
</dbReference>
<dbReference type="Pfam" id="PF03160">
    <property type="entry name" value="Calx-beta"/>
    <property type="match status" value="2"/>
</dbReference>
<feature type="disulfide bond" evidence="4">
    <location>
        <begin position="857"/>
        <end position="875"/>
    </location>
</feature>
<dbReference type="InterPro" id="IPR001368">
    <property type="entry name" value="TNFR/NGFR_Cys_rich_reg"/>
</dbReference>
<feature type="repeat" description="TNFR-Cys" evidence="4">
    <location>
        <begin position="832"/>
        <end position="875"/>
    </location>
</feature>